<feature type="transmembrane region" description="Helical" evidence="2">
    <location>
        <begin position="161"/>
        <end position="183"/>
    </location>
</feature>
<dbReference type="AlphaFoldDB" id="A0AAE0JAW3"/>
<proteinExistence type="predicted"/>
<sequence>MHGAAAMLGSQFSHLSSWTMQFVFHCMGKCGGPRNWGRNEPKINNADDQCHQKDTSAWGFETWNLSADFIAISWSDVVVFVGLMFALAFKSLLLLLLLPLWQLRPITSRITLFTGEGSIKALFFSFLEHHSFSYQAFYWLHLPVIGIPDLDMDTSKNRCCFGWVGYRLRFCIFFTKFIVSLVISCHWSVRRRIFGVFWNRNKSLHETGQDRQAELMKKQKKEKEHPTHSLIALTGGGGDHAKEEKSRKGIVHHFSANV</sequence>
<dbReference type="Proteomes" id="UP001278500">
    <property type="component" value="Unassembled WGS sequence"/>
</dbReference>
<protein>
    <submittedName>
        <fullName evidence="3">Uncharacterized protein</fullName>
    </submittedName>
</protein>
<feature type="compositionally biased region" description="Basic and acidic residues" evidence="1">
    <location>
        <begin position="209"/>
        <end position="227"/>
    </location>
</feature>
<keyword evidence="4" id="KW-1185">Reference proteome</keyword>
<feature type="transmembrane region" description="Helical" evidence="2">
    <location>
        <begin position="77"/>
        <end position="101"/>
    </location>
</feature>
<reference evidence="3" key="2">
    <citation type="submission" date="2023-06" db="EMBL/GenBank/DDBJ databases">
        <authorList>
            <consortium name="Lawrence Berkeley National Laboratory"/>
            <person name="Haridas S."/>
            <person name="Hensen N."/>
            <person name="Bonometti L."/>
            <person name="Westerberg I."/>
            <person name="Brannstrom I.O."/>
            <person name="Guillou S."/>
            <person name="Cros-Aarteil S."/>
            <person name="Calhoun S."/>
            <person name="Kuo A."/>
            <person name="Mondo S."/>
            <person name="Pangilinan J."/>
            <person name="Riley R."/>
            <person name="Labutti K."/>
            <person name="Andreopoulos B."/>
            <person name="Lipzen A."/>
            <person name="Chen C."/>
            <person name="Yanf M."/>
            <person name="Daum C."/>
            <person name="Ng V."/>
            <person name="Clum A."/>
            <person name="Steindorff A."/>
            <person name="Ohm R."/>
            <person name="Martin F."/>
            <person name="Silar P."/>
            <person name="Natvig D."/>
            <person name="Lalanne C."/>
            <person name="Gautier V."/>
            <person name="Ament-Velasquez S.L."/>
            <person name="Kruys A."/>
            <person name="Hutchinson M.I."/>
            <person name="Powell A.J."/>
            <person name="Barry K."/>
            <person name="Miller A.N."/>
            <person name="Grigoriev I.V."/>
            <person name="Debuchy R."/>
            <person name="Gladieux P."/>
            <person name="Thoren M.H."/>
            <person name="Johannesson H."/>
        </authorList>
    </citation>
    <scope>NUCLEOTIDE SEQUENCE</scope>
    <source>
        <strain evidence="3">CBS 560.94</strain>
    </source>
</reference>
<evidence type="ECO:0000256" key="1">
    <source>
        <dbReference type="SAM" id="MobiDB-lite"/>
    </source>
</evidence>
<reference evidence="3" key="1">
    <citation type="journal article" date="2023" name="Mol. Phylogenet. Evol.">
        <title>Genome-scale phylogeny and comparative genomics of the fungal order Sordariales.</title>
        <authorList>
            <person name="Hensen N."/>
            <person name="Bonometti L."/>
            <person name="Westerberg I."/>
            <person name="Brannstrom I.O."/>
            <person name="Guillou S."/>
            <person name="Cros-Aarteil S."/>
            <person name="Calhoun S."/>
            <person name="Haridas S."/>
            <person name="Kuo A."/>
            <person name="Mondo S."/>
            <person name="Pangilinan J."/>
            <person name="Riley R."/>
            <person name="LaButti K."/>
            <person name="Andreopoulos B."/>
            <person name="Lipzen A."/>
            <person name="Chen C."/>
            <person name="Yan M."/>
            <person name="Daum C."/>
            <person name="Ng V."/>
            <person name="Clum A."/>
            <person name="Steindorff A."/>
            <person name="Ohm R.A."/>
            <person name="Martin F."/>
            <person name="Silar P."/>
            <person name="Natvig D.O."/>
            <person name="Lalanne C."/>
            <person name="Gautier V."/>
            <person name="Ament-Velasquez S.L."/>
            <person name="Kruys A."/>
            <person name="Hutchinson M.I."/>
            <person name="Powell A.J."/>
            <person name="Barry K."/>
            <person name="Miller A.N."/>
            <person name="Grigoriev I.V."/>
            <person name="Debuchy R."/>
            <person name="Gladieux P."/>
            <person name="Hiltunen Thoren M."/>
            <person name="Johannesson H."/>
        </authorList>
    </citation>
    <scope>NUCLEOTIDE SEQUENCE</scope>
    <source>
        <strain evidence="3">CBS 560.94</strain>
    </source>
</reference>
<evidence type="ECO:0000313" key="4">
    <source>
        <dbReference type="Proteomes" id="UP001278500"/>
    </source>
</evidence>
<organism evidence="3 4">
    <name type="scientific">Neurospora tetraspora</name>
    <dbReference type="NCBI Taxonomy" id="94610"/>
    <lineage>
        <taxon>Eukaryota</taxon>
        <taxon>Fungi</taxon>
        <taxon>Dikarya</taxon>
        <taxon>Ascomycota</taxon>
        <taxon>Pezizomycotina</taxon>
        <taxon>Sordariomycetes</taxon>
        <taxon>Sordariomycetidae</taxon>
        <taxon>Sordariales</taxon>
        <taxon>Sordariaceae</taxon>
        <taxon>Neurospora</taxon>
    </lineage>
</organism>
<evidence type="ECO:0000313" key="3">
    <source>
        <dbReference type="EMBL" id="KAK3340274.1"/>
    </source>
</evidence>
<dbReference type="EMBL" id="JAUEPP010000006">
    <property type="protein sequence ID" value="KAK3340274.1"/>
    <property type="molecule type" value="Genomic_DNA"/>
</dbReference>
<dbReference type="GeneID" id="87859674"/>
<keyword evidence="2" id="KW-1133">Transmembrane helix</keyword>
<comment type="caution">
    <text evidence="3">The sequence shown here is derived from an EMBL/GenBank/DDBJ whole genome shotgun (WGS) entry which is preliminary data.</text>
</comment>
<dbReference type="RefSeq" id="XP_062679216.1">
    <property type="nucleotide sequence ID" value="XM_062822520.1"/>
</dbReference>
<gene>
    <name evidence="3" type="ORF">B0H65DRAFT_253732</name>
</gene>
<accession>A0AAE0JAW3</accession>
<keyword evidence="2" id="KW-0812">Transmembrane</keyword>
<feature type="region of interest" description="Disordered" evidence="1">
    <location>
        <begin position="209"/>
        <end position="247"/>
    </location>
</feature>
<name>A0AAE0JAW3_9PEZI</name>
<keyword evidence="2" id="KW-0472">Membrane</keyword>
<evidence type="ECO:0000256" key="2">
    <source>
        <dbReference type="SAM" id="Phobius"/>
    </source>
</evidence>